<dbReference type="EMBL" id="CAUJNA010000993">
    <property type="protein sequence ID" value="CAJ1383169.1"/>
    <property type="molecule type" value="Genomic_DNA"/>
</dbReference>
<dbReference type="AlphaFoldDB" id="A0AA36I8Y1"/>
<dbReference type="Proteomes" id="UP001178507">
    <property type="component" value="Unassembled WGS sequence"/>
</dbReference>
<sequence>MAPVAWDRVPTAEAYVAFELASSRALANGASGSSEATAALAAAEAAGIDKAEEADSSARAALKHAKDANDEQSQAAAQLLLAGLAVGSHLAIEAAEHATAAKGLYKKLGAYADLLG</sequence>
<accession>A0AA36I8Y1</accession>
<comment type="caution">
    <text evidence="1">The sequence shown here is derived from an EMBL/GenBank/DDBJ whole genome shotgun (WGS) entry which is preliminary data.</text>
</comment>
<protein>
    <submittedName>
        <fullName evidence="1">Uncharacterized protein</fullName>
    </submittedName>
</protein>
<evidence type="ECO:0000313" key="1">
    <source>
        <dbReference type="EMBL" id="CAJ1383169.1"/>
    </source>
</evidence>
<gene>
    <name evidence="1" type="ORF">EVOR1521_LOCUS10356</name>
</gene>
<organism evidence="1 2">
    <name type="scientific">Effrenium voratum</name>
    <dbReference type="NCBI Taxonomy" id="2562239"/>
    <lineage>
        <taxon>Eukaryota</taxon>
        <taxon>Sar</taxon>
        <taxon>Alveolata</taxon>
        <taxon>Dinophyceae</taxon>
        <taxon>Suessiales</taxon>
        <taxon>Symbiodiniaceae</taxon>
        <taxon>Effrenium</taxon>
    </lineage>
</organism>
<name>A0AA36I8Y1_9DINO</name>
<proteinExistence type="predicted"/>
<reference evidence="1" key="1">
    <citation type="submission" date="2023-08" db="EMBL/GenBank/DDBJ databases">
        <authorList>
            <person name="Chen Y."/>
            <person name="Shah S."/>
            <person name="Dougan E. K."/>
            <person name="Thang M."/>
            <person name="Chan C."/>
        </authorList>
    </citation>
    <scope>NUCLEOTIDE SEQUENCE</scope>
</reference>
<evidence type="ECO:0000313" key="2">
    <source>
        <dbReference type="Proteomes" id="UP001178507"/>
    </source>
</evidence>
<keyword evidence="2" id="KW-1185">Reference proteome</keyword>